<dbReference type="HOGENOM" id="CLU_1053096_0_0_0"/>
<protein>
    <recommendedName>
        <fullName evidence="3">PEP-CTERM protein-sorting domain-containing protein</fullName>
    </recommendedName>
</protein>
<keyword evidence="2" id="KW-1185">Reference proteome</keyword>
<reference evidence="1 2" key="1">
    <citation type="journal article" date="2011" name="J. Bacteriol.">
        <title>Genome sequence of the verrucomicrobium Opitutus terrae PB90-1, an abundant inhabitant of rice paddy soil ecosystems.</title>
        <authorList>
            <person name="van Passel M.W."/>
            <person name="Kant R."/>
            <person name="Palva A."/>
            <person name="Copeland A."/>
            <person name="Lucas S."/>
            <person name="Lapidus A."/>
            <person name="Glavina del Rio T."/>
            <person name="Pitluck S."/>
            <person name="Goltsman E."/>
            <person name="Clum A."/>
            <person name="Sun H."/>
            <person name="Schmutz J."/>
            <person name="Larimer F.W."/>
            <person name="Land M.L."/>
            <person name="Hauser L."/>
            <person name="Kyrpides N."/>
            <person name="Mikhailova N."/>
            <person name="Richardson P.P."/>
            <person name="Janssen P.H."/>
            <person name="de Vos W.M."/>
            <person name="Smidt H."/>
        </authorList>
    </citation>
    <scope>NUCLEOTIDE SEQUENCE [LARGE SCALE GENOMIC DNA]</scope>
    <source>
        <strain evidence="2">DSM 11246 / JCM 15787 / PB90-1</strain>
    </source>
</reference>
<dbReference type="AlphaFoldDB" id="B1ZTM4"/>
<organism evidence="1 2">
    <name type="scientific">Opitutus terrae (strain DSM 11246 / JCM 15787 / PB90-1)</name>
    <dbReference type="NCBI Taxonomy" id="452637"/>
    <lineage>
        <taxon>Bacteria</taxon>
        <taxon>Pseudomonadati</taxon>
        <taxon>Verrucomicrobiota</taxon>
        <taxon>Opitutia</taxon>
        <taxon>Opitutales</taxon>
        <taxon>Opitutaceae</taxon>
        <taxon>Opitutus</taxon>
    </lineage>
</organism>
<evidence type="ECO:0000313" key="1">
    <source>
        <dbReference type="EMBL" id="ACB73965.1"/>
    </source>
</evidence>
<evidence type="ECO:0008006" key="3">
    <source>
        <dbReference type="Google" id="ProtNLM"/>
    </source>
</evidence>
<proteinExistence type="predicted"/>
<dbReference type="KEGG" id="ote:Oter_0676"/>
<sequence>MWSFCNPVNTPVQTRVTSSRHSSIKRLGAAGTPHVLGLRRVVRPWLLLVSLCVVDAQLLRAQPTVLFHENMGSPAGNTAVSTHLFENSSELSFAGNADVRTTSASTGYASASGAGNVYLTSSGDKWFEISGISTIGYAPESFTLSFGAHKSKQESNLTELTLAYRASASDYVWVSLPAQPTGSGTAVWRLITLDTLDLPATNDLSLRWSSVSTSTAFRIDDVTLSATAVPEPSAYAAWCAGAMLVFALFSRRAMRPKRSGESTE</sequence>
<dbReference type="Proteomes" id="UP000007013">
    <property type="component" value="Chromosome"/>
</dbReference>
<accession>B1ZTM4</accession>
<gene>
    <name evidence="1" type="ordered locus">Oter_0676</name>
</gene>
<dbReference type="EMBL" id="CP001032">
    <property type="protein sequence ID" value="ACB73965.1"/>
    <property type="molecule type" value="Genomic_DNA"/>
</dbReference>
<evidence type="ECO:0000313" key="2">
    <source>
        <dbReference type="Proteomes" id="UP000007013"/>
    </source>
</evidence>
<name>B1ZTM4_OPITP</name>